<evidence type="ECO:0000313" key="1">
    <source>
        <dbReference type="EMBL" id="KYC61552.1"/>
    </source>
</evidence>
<dbReference type="PATRIC" id="fig|1398.26.peg.285"/>
<organism evidence="1 2">
    <name type="scientific">Heyndrickxia coagulans</name>
    <name type="common">Weizmannia coagulans</name>
    <dbReference type="NCBI Taxonomy" id="1398"/>
    <lineage>
        <taxon>Bacteria</taxon>
        <taxon>Bacillati</taxon>
        <taxon>Bacillota</taxon>
        <taxon>Bacilli</taxon>
        <taxon>Bacillales</taxon>
        <taxon>Bacillaceae</taxon>
        <taxon>Heyndrickxia</taxon>
    </lineage>
</organism>
<dbReference type="EMBL" id="LQYG01000069">
    <property type="protein sequence ID" value="KYC61552.1"/>
    <property type="molecule type" value="Genomic_DNA"/>
</dbReference>
<name>A0A150JWD2_HEYCO</name>
<sequence length="56" mass="6181">MDLYNASISSTLMPRGLPPVYTSAYTTFARFGMSSSLTPSYQAIGMPAFSFHHIIF</sequence>
<accession>A0A150JWD2</accession>
<evidence type="ECO:0000313" key="2">
    <source>
        <dbReference type="Proteomes" id="UP000075288"/>
    </source>
</evidence>
<protein>
    <submittedName>
        <fullName evidence="1">Uncharacterized protein</fullName>
    </submittedName>
</protein>
<comment type="caution">
    <text evidence="1">The sequence shown here is derived from an EMBL/GenBank/DDBJ whole genome shotgun (WGS) entry which is preliminary data.</text>
</comment>
<dbReference type="Proteomes" id="UP000075288">
    <property type="component" value="Unassembled WGS sequence"/>
</dbReference>
<proteinExistence type="predicted"/>
<dbReference type="AlphaFoldDB" id="A0A150JWD2"/>
<reference evidence="1 2" key="1">
    <citation type="submission" date="2016-01" db="EMBL/GenBank/DDBJ databases">
        <title>Genome Sequences of Twelve Sporeforming Bacillus Species Isolated from Foods.</title>
        <authorList>
            <person name="Berendsen E.M."/>
            <person name="Wells-Bennik M.H."/>
            <person name="Krawcyk A.O."/>
            <person name="De Jong A."/>
            <person name="Holsappel S."/>
            <person name="Eijlander R.T."/>
            <person name="Kuipers O.P."/>
        </authorList>
    </citation>
    <scope>NUCLEOTIDE SEQUENCE [LARGE SCALE GENOMIC DNA]</scope>
    <source>
        <strain evidence="1 2">B4098</strain>
    </source>
</reference>
<gene>
    <name evidence="1" type="ORF">B4098_2107</name>
</gene>